<dbReference type="Gene3D" id="3.40.50.150">
    <property type="entry name" value="Vaccinia Virus protein VP39"/>
    <property type="match status" value="1"/>
</dbReference>
<dbReference type="PRINTS" id="PR00507">
    <property type="entry name" value="N12N6MTFRASE"/>
</dbReference>
<keyword evidence="3" id="KW-0808">Transferase</keyword>
<dbReference type="EMBL" id="QBKT01000007">
    <property type="protein sequence ID" value="PTX60234.1"/>
    <property type="molecule type" value="Genomic_DNA"/>
</dbReference>
<dbReference type="EC" id="2.1.1.72" evidence="1"/>
<comment type="caution">
    <text evidence="7">The sequence shown here is derived from an EMBL/GenBank/DDBJ whole genome shotgun (WGS) entry which is preliminary data.</text>
</comment>
<dbReference type="GO" id="GO:0009007">
    <property type="term" value="F:site-specific DNA-methyltransferase (adenine-specific) activity"/>
    <property type="evidence" value="ECO:0007669"/>
    <property type="project" value="UniProtKB-EC"/>
</dbReference>
<feature type="domain" description="Type II methyltransferase M.TaqI-like" evidence="6">
    <location>
        <begin position="105"/>
        <end position="198"/>
    </location>
</feature>
<evidence type="ECO:0000313" key="7">
    <source>
        <dbReference type="EMBL" id="PTX60234.1"/>
    </source>
</evidence>
<keyword evidence="4" id="KW-0949">S-adenosyl-L-methionine</keyword>
<evidence type="ECO:0000259" key="6">
    <source>
        <dbReference type="Pfam" id="PF07669"/>
    </source>
</evidence>
<dbReference type="GO" id="GO:0032259">
    <property type="term" value="P:methylation"/>
    <property type="evidence" value="ECO:0007669"/>
    <property type="project" value="UniProtKB-KW"/>
</dbReference>
<dbReference type="InterPro" id="IPR029063">
    <property type="entry name" value="SAM-dependent_MTases_sf"/>
</dbReference>
<dbReference type="InterPro" id="IPR002052">
    <property type="entry name" value="DNA_methylase_N6_adenine_CS"/>
</dbReference>
<dbReference type="CDD" id="cd02440">
    <property type="entry name" value="AdoMet_MTases"/>
    <property type="match status" value="1"/>
</dbReference>
<evidence type="ECO:0000256" key="3">
    <source>
        <dbReference type="ARBA" id="ARBA00022679"/>
    </source>
</evidence>
<gene>
    <name evidence="7" type="ORF">C8N46_107241</name>
</gene>
<evidence type="ECO:0000313" key="8">
    <source>
        <dbReference type="Proteomes" id="UP000244090"/>
    </source>
</evidence>
<dbReference type="AlphaFoldDB" id="A0A2T6BVX4"/>
<dbReference type="PANTHER" id="PTHR33841">
    <property type="entry name" value="DNA METHYLTRANSFERASE YEEA-RELATED"/>
    <property type="match status" value="1"/>
</dbReference>
<evidence type="ECO:0000256" key="2">
    <source>
        <dbReference type="ARBA" id="ARBA00022603"/>
    </source>
</evidence>
<keyword evidence="2 7" id="KW-0489">Methyltransferase</keyword>
<dbReference type="GO" id="GO:0006304">
    <property type="term" value="P:DNA modification"/>
    <property type="evidence" value="ECO:0007669"/>
    <property type="project" value="InterPro"/>
</dbReference>
<name>A0A2T6BVX4_9FLAO</name>
<dbReference type="Pfam" id="PF07669">
    <property type="entry name" value="Eco57I"/>
    <property type="match status" value="1"/>
</dbReference>
<dbReference type="InterPro" id="IPR011639">
    <property type="entry name" value="MethylTrfase_TaqI-like_dom"/>
</dbReference>
<evidence type="ECO:0000256" key="5">
    <source>
        <dbReference type="ARBA" id="ARBA00047942"/>
    </source>
</evidence>
<keyword evidence="8" id="KW-1185">Reference proteome</keyword>
<dbReference type="PANTHER" id="PTHR33841:SF4">
    <property type="entry name" value="RESTRICTION MODIFICATION SYSTEM DNA SPECIFICITY DOMAIN"/>
    <property type="match status" value="1"/>
</dbReference>
<sequence>MSIEIENILTKKTLSKADLAVLENYEPKDKQNLLYSFFTPVWLCEVMYKLAIRYGFNTNGQILEPACGTGNFLTVVDKPQNVTAFELDTLNYKIAKKRVPKATIYNQYFETAFLQPPRYTNKLKNDITWLENAPFDLVIGNPPYGKYLGRYAPYFKSLKFKQVEQFFMYQSLQLLKKGRLLVFITASSFLRNKDTYLKAKERIGGIAEFVDAYRMPKVFKHTEVPTDIIILRRK</sequence>
<organism evidence="7 8">
    <name type="scientific">Kordia periserrulae</name>
    <dbReference type="NCBI Taxonomy" id="701523"/>
    <lineage>
        <taxon>Bacteria</taxon>
        <taxon>Pseudomonadati</taxon>
        <taxon>Bacteroidota</taxon>
        <taxon>Flavobacteriia</taxon>
        <taxon>Flavobacteriales</taxon>
        <taxon>Flavobacteriaceae</taxon>
        <taxon>Kordia</taxon>
    </lineage>
</organism>
<comment type="catalytic activity">
    <reaction evidence="5">
        <text>a 2'-deoxyadenosine in DNA + S-adenosyl-L-methionine = an N(6)-methyl-2'-deoxyadenosine in DNA + S-adenosyl-L-homocysteine + H(+)</text>
        <dbReference type="Rhea" id="RHEA:15197"/>
        <dbReference type="Rhea" id="RHEA-COMP:12418"/>
        <dbReference type="Rhea" id="RHEA-COMP:12419"/>
        <dbReference type="ChEBI" id="CHEBI:15378"/>
        <dbReference type="ChEBI" id="CHEBI:57856"/>
        <dbReference type="ChEBI" id="CHEBI:59789"/>
        <dbReference type="ChEBI" id="CHEBI:90615"/>
        <dbReference type="ChEBI" id="CHEBI:90616"/>
        <dbReference type="EC" id="2.1.1.72"/>
    </reaction>
</comment>
<evidence type="ECO:0000256" key="1">
    <source>
        <dbReference type="ARBA" id="ARBA00011900"/>
    </source>
</evidence>
<dbReference type="SUPFAM" id="SSF53335">
    <property type="entry name" value="S-adenosyl-L-methionine-dependent methyltransferases"/>
    <property type="match status" value="1"/>
</dbReference>
<dbReference type="RefSeq" id="WP_108115833.1">
    <property type="nucleotide sequence ID" value="NZ_QBKT01000007.1"/>
</dbReference>
<dbReference type="Proteomes" id="UP000244090">
    <property type="component" value="Unassembled WGS sequence"/>
</dbReference>
<evidence type="ECO:0000256" key="4">
    <source>
        <dbReference type="ARBA" id="ARBA00022691"/>
    </source>
</evidence>
<protein>
    <recommendedName>
        <fullName evidence="1">site-specific DNA-methyltransferase (adenine-specific)</fullName>
        <ecNumber evidence="1">2.1.1.72</ecNumber>
    </recommendedName>
</protein>
<dbReference type="InterPro" id="IPR050953">
    <property type="entry name" value="N4_N6_ade-DNA_methylase"/>
</dbReference>
<proteinExistence type="predicted"/>
<accession>A0A2T6BVX4</accession>
<dbReference type="OrthoDB" id="32195at2"/>
<dbReference type="PROSITE" id="PS00092">
    <property type="entry name" value="N6_MTASE"/>
    <property type="match status" value="1"/>
</dbReference>
<reference evidence="7 8" key="1">
    <citation type="submission" date="2018-04" db="EMBL/GenBank/DDBJ databases">
        <title>Genomic Encyclopedia of Archaeal and Bacterial Type Strains, Phase II (KMG-II): from individual species to whole genera.</title>
        <authorList>
            <person name="Goeker M."/>
        </authorList>
    </citation>
    <scope>NUCLEOTIDE SEQUENCE [LARGE SCALE GENOMIC DNA]</scope>
    <source>
        <strain evidence="7 8">DSM 25731</strain>
    </source>
</reference>
<dbReference type="GO" id="GO:0003676">
    <property type="term" value="F:nucleic acid binding"/>
    <property type="evidence" value="ECO:0007669"/>
    <property type="project" value="InterPro"/>
</dbReference>